<dbReference type="AlphaFoldDB" id="A0A9E7KM10"/>
<evidence type="ECO:0000256" key="8">
    <source>
        <dbReference type="SAM" id="MobiDB-lite"/>
    </source>
</evidence>
<dbReference type="Pfam" id="PF02684">
    <property type="entry name" value="LpxB"/>
    <property type="match status" value="2"/>
</dbReference>
<dbReference type="GO" id="GO:0009245">
    <property type="term" value="P:lipid A biosynthetic process"/>
    <property type="evidence" value="ECO:0007669"/>
    <property type="project" value="UniProtKB-KW"/>
</dbReference>
<dbReference type="Proteomes" id="UP001055439">
    <property type="component" value="Chromosome 8"/>
</dbReference>
<evidence type="ECO:0000256" key="4">
    <source>
        <dbReference type="ARBA" id="ARBA00022676"/>
    </source>
</evidence>
<keyword evidence="2" id="KW-0444">Lipid biosynthesis</keyword>
<dbReference type="InterPro" id="IPR003835">
    <property type="entry name" value="Glyco_trans_19"/>
</dbReference>
<dbReference type="GO" id="GO:0016020">
    <property type="term" value="C:membrane"/>
    <property type="evidence" value="ECO:0007669"/>
    <property type="project" value="GOC"/>
</dbReference>
<evidence type="ECO:0000256" key="1">
    <source>
        <dbReference type="ARBA" id="ARBA00012687"/>
    </source>
</evidence>
<keyword evidence="6" id="KW-0443">Lipid metabolism</keyword>
<evidence type="ECO:0000256" key="6">
    <source>
        <dbReference type="ARBA" id="ARBA00023098"/>
    </source>
</evidence>
<feature type="region of interest" description="Disordered" evidence="8">
    <location>
        <begin position="505"/>
        <end position="543"/>
    </location>
</feature>
<evidence type="ECO:0000256" key="2">
    <source>
        <dbReference type="ARBA" id="ARBA00022516"/>
    </source>
</evidence>
<dbReference type="SUPFAM" id="SSF53756">
    <property type="entry name" value="UDP-Glycosyltransferase/glycogen phosphorylase"/>
    <property type="match status" value="1"/>
</dbReference>
<keyword evidence="5" id="KW-0808">Transferase</keyword>
<evidence type="ECO:0000313" key="9">
    <source>
        <dbReference type="EMBL" id="URE22236.1"/>
    </source>
</evidence>
<sequence length="543" mass="60320">MLLRPIGGQPDGGLGGRLFVSWRIASKSGLSSYTTADSSGKRIIDMAAREGELRVFMVAGEVSGDSIASRLMASLKKLSPFPVRFAGVGGSLMSKEGLQTIFPMEEIAVMGLWELLPHLNTFRKRLKETTEAAFLFRPHAVVTVDSKGFSFRLLKRLKAKSVQEENYPVHVHYVAPSFWAWKGGETRLKALRQFVDHMLCIIPFEEQNCRLNGLSATYVGHPLLEDAIMLNLASTAALCASGSAVIELQLARLPCVVAYRAHLLTEWVIRYRTKLNFISLPNILLNSDIIPEVLFRECTPGKLATVFSKVVLDNNIQEKQTSAAEKVLQLLCPPREDTYRLLLEKLGYTGAVCYPSMIAASSILFAEKQRCLLENCLAAPYEERANLEFVRFALMWSHIYPLGGHNGSDWVRVGLSCQWGIDVAPSQRSHVEDNDTALQVSRLTTPPLITAHARGAISDVRVARSRNDSNRSHQIALGTRSGERKGVDVILRNEEITKEFEEKKADLQPKVARPPEVAEEIKKEEEAEKVSKQGLKATLLPLS</sequence>
<evidence type="ECO:0000256" key="7">
    <source>
        <dbReference type="ARBA" id="ARBA00048975"/>
    </source>
</evidence>
<dbReference type="GO" id="GO:0008915">
    <property type="term" value="F:lipid-A-disaccharide synthase activity"/>
    <property type="evidence" value="ECO:0007669"/>
    <property type="project" value="UniProtKB-EC"/>
</dbReference>
<evidence type="ECO:0000256" key="5">
    <source>
        <dbReference type="ARBA" id="ARBA00022679"/>
    </source>
</evidence>
<keyword evidence="3" id="KW-0441">Lipid A biosynthesis</keyword>
<proteinExistence type="predicted"/>
<evidence type="ECO:0000313" key="10">
    <source>
        <dbReference type="Proteomes" id="UP001055439"/>
    </source>
</evidence>
<keyword evidence="4" id="KW-0328">Glycosyltransferase</keyword>
<comment type="catalytic activity">
    <reaction evidence="7">
        <text>a lipid X + a UDP-2-N,3-O-bis[(3R)-3-hydroxyacyl]-alpha-D-glucosamine = a lipid A disaccharide + UDP + H(+)</text>
        <dbReference type="Rhea" id="RHEA:67828"/>
        <dbReference type="ChEBI" id="CHEBI:15378"/>
        <dbReference type="ChEBI" id="CHEBI:58223"/>
        <dbReference type="ChEBI" id="CHEBI:137748"/>
        <dbReference type="ChEBI" id="CHEBI:176338"/>
        <dbReference type="ChEBI" id="CHEBI:176343"/>
        <dbReference type="EC" id="2.4.1.182"/>
    </reaction>
</comment>
<dbReference type="PANTHER" id="PTHR30372">
    <property type="entry name" value="LIPID-A-DISACCHARIDE SYNTHASE"/>
    <property type="match status" value="1"/>
</dbReference>
<reference evidence="9" key="1">
    <citation type="submission" date="2022-05" db="EMBL/GenBank/DDBJ databases">
        <title>The Musa troglodytarum L. genome provides insights into the mechanism of non-climacteric behaviour and enrichment of carotenoids.</title>
        <authorList>
            <person name="Wang J."/>
        </authorList>
    </citation>
    <scope>NUCLEOTIDE SEQUENCE</scope>
    <source>
        <tissue evidence="9">Leaf</tissue>
    </source>
</reference>
<dbReference type="GO" id="GO:0005543">
    <property type="term" value="F:phospholipid binding"/>
    <property type="evidence" value="ECO:0007669"/>
    <property type="project" value="TreeGrafter"/>
</dbReference>
<organism evidence="9 10">
    <name type="scientific">Musa troglodytarum</name>
    <name type="common">fe'i banana</name>
    <dbReference type="NCBI Taxonomy" id="320322"/>
    <lineage>
        <taxon>Eukaryota</taxon>
        <taxon>Viridiplantae</taxon>
        <taxon>Streptophyta</taxon>
        <taxon>Embryophyta</taxon>
        <taxon>Tracheophyta</taxon>
        <taxon>Spermatophyta</taxon>
        <taxon>Magnoliopsida</taxon>
        <taxon>Liliopsida</taxon>
        <taxon>Zingiberales</taxon>
        <taxon>Musaceae</taxon>
        <taxon>Musa</taxon>
    </lineage>
</organism>
<keyword evidence="10" id="KW-1185">Reference proteome</keyword>
<feature type="compositionally biased region" description="Basic and acidic residues" evidence="8">
    <location>
        <begin position="519"/>
        <end position="531"/>
    </location>
</feature>
<gene>
    <name evidence="9" type="ORF">MUK42_07443</name>
</gene>
<dbReference type="OrthoDB" id="2419at2759"/>
<evidence type="ECO:0000256" key="3">
    <source>
        <dbReference type="ARBA" id="ARBA00022556"/>
    </source>
</evidence>
<protein>
    <recommendedName>
        <fullName evidence="1">lipid-A-disaccharide synthase</fullName>
        <ecNumber evidence="1">2.4.1.182</ecNumber>
    </recommendedName>
</protein>
<dbReference type="EC" id="2.4.1.182" evidence="1"/>
<accession>A0A9E7KM10</accession>
<dbReference type="EMBL" id="CP097510">
    <property type="protein sequence ID" value="URE22236.1"/>
    <property type="molecule type" value="Genomic_DNA"/>
</dbReference>
<dbReference type="PANTHER" id="PTHR30372:SF4">
    <property type="entry name" value="LIPID-A-DISACCHARIDE SYNTHASE, MITOCHONDRIAL-RELATED"/>
    <property type="match status" value="1"/>
</dbReference>
<name>A0A9E7KM10_9LILI</name>